<name>A0A2K9N9K3_9PROT</name>
<dbReference type="EMBL" id="CP025611">
    <property type="protein sequence ID" value="AUN29764.1"/>
    <property type="molecule type" value="Genomic_DNA"/>
</dbReference>
<dbReference type="InterPro" id="IPR029044">
    <property type="entry name" value="Nucleotide-diphossugar_trans"/>
</dbReference>
<accession>A0A2K9N9K3</accession>
<dbReference type="RefSeq" id="WP_102111485.1">
    <property type="nucleotide sequence ID" value="NZ_BMGN01000003.1"/>
</dbReference>
<dbReference type="KEGG" id="ncb:C0V82_05650"/>
<sequence>MTNILATSCSSAFFDSCLTLIASIQQTSDATVDRILVYDLGLEEEEVRYLNACHKVDVVQFPDWAARIYPGYLFPKQYAWKPFAIKDAGSYGDRVFYLDSGAMALKDLKIVYDRIEENDIFLVGDRHVNKDWTHDMCFHIMDATEEEKNGLQICAGLQGYKPGGRYQRYINDAFTYSCIKSAVFGDRANHRHDQSIYSVLAQRYAAPREDIHIFGEWRGIMSPDQVIFVHRRGYRPADRVIRMKG</sequence>
<keyword evidence="2" id="KW-1185">Reference proteome</keyword>
<protein>
    <submittedName>
        <fullName evidence="1">Uncharacterized protein</fullName>
    </submittedName>
</protein>
<evidence type="ECO:0000313" key="1">
    <source>
        <dbReference type="EMBL" id="AUN29764.1"/>
    </source>
</evidence>
<dbReference type="Proteomes" id="UP000234752">
    <property type="component" value="Chromosome eg_1"/>
</dbReference>
<organism evidence="1 2">
    <name type="scientific">Niveispirillum cyanobacteriorum</name>
    <dbReference type="NCBI Taxonomy" id="1612173"/>
    <lineage>
        <taxon>Bacteria</taxon>
        <taxon>Pseudomonadati</taxon>
        <taxon>Pseudomonadota</taxon>
        <taxon>Alphaproteobacteria</taxon>
        <taxon>Rhodospirillales</taxon>
        <taxon>Azospirillaceae</taxon>
        <taxon>Niveispirillum</taxon>
    </lineage>
</organism>
<gene>
    <name evidence="1" type="ORF">C0V82_05650</name>
</gene>
<dbReference type="AlphaFoldDB" id="A0A2K9N9K3"/>
<evidence type="ECO:0000313" key="2">
    <source>
        <dbReference type="Proteomes" id="UP000234752"/>
    </source>
</evidence>
<dbReference type="SUPFAM" id="SSF53448">
    <property type="entry name" value="Nucleotide-diphospho-sugar transferases"/>
    <property type="match status" value="1"/>
</dbReference>
<reference evidence="1 2" key="1">
    <citation type="submission" date="2017-12" db="EMBL/GenBank/DDBJ databases">
        <title>Genomes of bacteria within cyanobacterial aggregates.</title>
        <authorList>
            <person name="Cai H."/>
        </authorList>
    </citation>
    <scope>NUCLEOTIDE SEQUENCE [LARGE SCALE GENOMIC DNA]</scope>
    <source>
        <strain evidence="1 2">TH16</strain>
    </source>
</reference>
<proteinExistence type="predicted"/>
<dbReference type="Gene3D" id="3.90.550.10">
    <property type="entry name" value="Spore Coat Polysaccharide Biosynthesis Protein SpsA, Chain A"/>
    <property type="match status" value="1"/>
</dbReference>
<dbReference type="OrthoDB" id="9804725at2"/>